<dbReference type="CDD" id="cd06445">
    <property type="entry name" value="ATase"/>
    <property type="match status" value="1"/>
</dbReference>
<dbReference type="RefSeq" id="WP_015107382.1">
    <property type="nucleotide sequence ID" value="NZ_AP026684.1"/>
</dbReference>
<dbReference type="GO" id="GO:0006307">
    <property type="term" value="P:DNA alkylation repair"/>
    <property type="evidence" value="ECO:0007669"/>
    <property type="project" value="UniProtKB-UniRule"/>
</dbReference>
<name>A0A0K2YC00_HELHE</name>
<gene>
    <name evidence="12" type="ORF">HHE01_02270</name>
</gene>
<dbReference type="Gene3D" id="3.30.160.70">
    <property type="entry name" value="Methylated DNA-protein cysteine methyltransferase domain"/>
    <property type="match status" value="1"/>
</dbReference>
<keyword evidence="4 9" id="KW-0489">Methyltransferase</keyword>
<evidence type="ECO:0000259" key="11">
    <source>
        <dbReference type="Pfam" id="PF02870"/>
    </source>
</evidence>
<evidence type="ECO:0000256" key="8">
    <source>
        <dbReference type="ARBA" id="ARBA00049348"/>
    </source>
</evidence>
<dbReference type="InterPro" id="IPR001497">
    <property type="entry name" value="MethylDNA_cys_MeTrfase_AS"/>
</dbReference>
<dbReference type="InterPro" id="IPR014048">
    <property type="entry name" value="MethylDNA_cys_MeTrfase_DNA-bd"/>
</dbReference>
<reference evidence="13" key="1">
    <citation type="submission" date="2014-12" db="EMBL/GenBank/DDBJ databases">
        <authorList>
            <person name="Smet A."/>
        </authorList>
    </citation>
    <scope>NUCLEOTIDE SEQUENCE [LARGE SCALE GENOMIC DNA]</scope>
</reference>
<dbReference type="AlphaFoldDB" id="A0A0K2YC00"/>
<dbReference type="Gene3D" id="1.10.10.10">
    <property type="entry name" value="Winged helix-like DNA-binding domain superfamily/Winged helix DNA-binding domain"/>
    <property type="match status" value="1"/>
</dbReference>
<dbReference type="EC" id="2.1.1.63" evidence="9"/>
<dbReference type="PANTHER" id="PTHR10815:SF13">
    <property type="entry name" value="METHYLATED-DNA--PROTEIN-CYSTEINE METHYLTRANSFERASE"/>
    <property type="match status" value="1"/>
</dbReference>
<dbReference type="PROSITE" id="PS00374">
    <property type="entry name" value="MGMT"/>
    <property type="match status" value="1"/>
</dbReference>
<evidence type="ECO:0000256" key="7">
    <source>
        <dbReference type="ARBA" id="ARBA00023204"/>
    </source>
</evidence>
<dbReference type="InterPro" id="IPR036217">
    <property type="entry name" value="MethylDNA_cys_MeTrfase_DNAb"/>
</dbReference>
<dbReference type="GeneID" id="76197686"/>
<dbReference type="FunFam" id="1.10.10.10:FF:000214">
    <property type="entry name" value="Methylated-DNA--protein-cysteine methyltransferase"/>
    <property type="match status" value="1"/>
</dbReference>
<comment type="catalytic activity">
    <reaction evidence="8 9">
        <text>a 6-O-methyl-2'-deoxyguanosine in DNA + L-cysteinyl-[protein] = S-methyl-L-cysteinyl-[protein] + a 2'-deoxyguanosine in DNA</text>
        <dbReference type="Rhea" id="RHEA:24000"/>
        <dbReference type="Rhea" id="RHEA-COMP:10131"/>
        <dbReference type="Rhea" id="RHEA-COMP:10132"/>
        <dbReference type="Rhea" id="RHEA-COMP:11367"/>
        <dbReference type="Rhea" id="RHEA-COMP:11368"/>
        <dbReference type="ChEBI" id="CHEBI:29950"/>
        <dbReference type="ChEBI" id="CHEBI:82612"/>
        <dbReference type="ChEBI" id="CHEBI:85445"/>
        <dbReference type="ChEBI" id="CHEBI:85448"/>
        <dbReference type="EC" id="2.1.1.63"/>
    </reaction>
</comment>
<dbReference type="PANTHER" id="PTHR10815">
    <property type="entry name" value="METHYLATED-DNA--PROTEIN-CYSTEINE METHYLTRANSFERASE"/>
    <property type="match status" value="1"/>
</dbReference>
<dbReference type="GO" id="GO:0032259">
    <property type="term" value="P:methylation"/>
    <property type="evidence" value="ECO:0007669"/>
    <property type="project" value="UniProtKB-KW"/>
</dbReference>
<comment type="miscellaneous">
    <text evidence="9">This enzyme catalyzes only one turnover and therefore is not strictly catalytic. According to one definition, an enzyme is a biocatalyst that acts repeatedly and over many reaction cycles.</text>
</comment>
<dbReference type="NCBIfam" id="TIGR00589">
    <property type="entry name" value="ogt"/>
    <property type="match status" value="1"/>
</dbReference>
<dbReference type="SUPFAM" id="SSF53155">
    <property type="entry name" value="Methylated DNA-protein cysteine methyltransferase domain"/>
    <property type="match status" value="1"/>
</dbReference>
<accession>A0A0K2YC00</accession>
<dbReference type="Proteomes" id="UP000046090">
    <property type="component" value="Unassembled WGS sequence"/>
</dbReference>
<comment type="similarity">
    <text evidence="2 9">Belongs to the MGMT family.</text>
</comment>
<dbReference type="Pfam" id="PF02870">
    <property type="entry name" value="Methyltransf_1N"/>
    <property type="match status" value="1"/>
</dbReference>
<dbReference type="InterPro" id="IPR023546">
    <property type="entry name" value="MGMT"/>
</dbReference>
<organism evidence="12 13">
    <name type="scientific">Helicobacter heilmannii</name>
    <dbReference type="NCBI Taxonomy" id="35817"/>
    <lineage>
        <taxon>Bacteria</taxon>
        <taxon>Pseudomonadati</taxon>
        <taxon>Campylobacterota</taxon>
        <taxon>Epsilonproteobacteria</taxon>
        <taxon>Campylobacterales</taxon>
        <taxon>Helicobacteraceae</taxon>
        <taxon>Helicobacter</taxon>
    </lineage>
</organism>
<evidence type="ECO:0000256" key="6">
    <source>
        <dbReference type="ARBA" id="ARBA00022763"/>
    </source>
</evidence>
<dbReference type="EMBL" id="CDMK01000003">
    <property type="protein sequence ID" value="CRI35229.1"/>
    <property type="molecule type" value="Genomic_DNA"/>
</dbReference>
<evidence type="ECO:0000256" key="3">
    <source>
        <dbReference type="ARBA" id="ARBA00022490"/>
    </source>
</evidence>
<dbReference type="HAMAP" id="MF_00772">
    <property type="entry name" value="OGT"/>
    <property type="match status" value="1"/>
</dbReference>
<dbReference type="SUPFAM" id="SSF46767">
    <property type="entry name" value="Methylated DNA-protein cysteine methyltransferase, C-terminal domain"/>
    <property type="match status" value="1"/>
</dbReference>
<dbReference type="InterPro" id="IPR036631">
    <property type="entry name" value="MGMT_N_sf"/>
</dbReference>
<evidence type="ECO:0000256" key="5">
    <source>
        <dbReference type="ARBA" id="ARBA00022679"/>
    </source>
</evidence>
<evidence type="ECO:0000256" key="9">
    <source>
        <dbReference type="HAMAP-Rule" id="MF_00772"/>
    </source>
</evidence>
<evidence type="ECO:0000313" key="13">
    <source>
        <dbReference type="Proteomes" id="UP000046090"/>
    </source>
</evidence>
<keyword evidence="3 9" id="KW-0963">Cytoplasm</keyword>
<evidence type="ECO:0000256" key="2">
    <source>
        <dbReference type="ARBA" id="ARBA00008711"/>
    </source>
</evidence>
<feature type="active site" description="Nucleophile; methyl group acceptor" evidence="9">
    <location>
        <position position="126"/>
    </location>
</feature>
<keyword evidence="5 9" id="KW-0808">Transferase</keyword>
<comment type="subcellular location">
    <subcellularLocation>
        <location evidence="9">Cytoplasm</location>
    </subcellularLocation>
</comment>
<evidence type="ECO:0000256" key="1">
    <source>
        <dbReference type="ARBA" id="ARBA00001286"/>
    </source>
</evidence>
<dbReference type="GO" id="GO:0003908">
    <property type="term" value="F:methylated-DNA-[protein]-cysteine S-methyltransferase activity"/>
    <property type="evidence" value="ECO:0007669"/>
    <property type="project" value="UniProtKB-UniRule"/>
</dbReference>
<evidence type="ECO:0000313" key="12">
    <source>
        <dbReference type="EMBL" id="CRI35229.1"/>
    </source>
</evidence>
<feature type="domain" description="Methylguanine DNA methyltransferase ribonuclease-like" evidence="11">
    <location>
        <begin position="13"/>
        <end position="71"/>
    </location>
</feature>
<comment type="catalytic activity">
    <reaction evidence="1 9">
        <text>a 4-O-methyl-thymidine in DNA + L-cysteinyl-[protein] = a thymidine in DNA + S-methyl-L-cysteinyl-[protein]</text>
        <dbReference type="Rhea" id="RHEA:53428"/>
        <dbReference type="Rhea" id="RHEA-COMP:10131"/>
        <dbReference type="Rhea" id="RHEA-COMP:10132"/>
        <dbReference type="Rhea" id="RHEA-COMP:13555"/>
        <dbReference type="Rhea" id="RHEA-COMP:13556"/>
        <dbReference type="ChEBI" id="CHEBI:29950"/>
        <dbReference type="ChEBI" id="CHEBI:82612"/>
        <dbReference type="ChEBI" id="CHEBI:137386"/>
        <dbReference type="ChEBI" id="CHEBI:137387"/>
        <dbReference type="EC" id="2.1.1.63"/>
    </reaction>
</comment>
<evidence type="ECO:0000259" key="10">
    <source>
        <dbReference type="Pfam" id="PF01035"/>
    </source>
</evidence>
<comment type="function">
    <text evidence="9">Involved in the cellular defense against the biological effects of O6-methylguanine (O6-MeG) and O4-methylthymine (O4-MeT) in DNA. Repairs the methylated nucleobase in DNA by stoichiometrically transferring the methyl group to a cysteine residue in the enzyme. This is a suicide reaction: the enzyme is irreversibly inactivated.</text>
</comment>
<keyword evidence="6 9" id="KW-0227">DNA damage</keyword>
<keyword evidence="7 9" id="KW-0234">DNA repair</keyword>
<dbReference type="GO" id="GO:0005737">
    <property type="term" value="C:cytoplasm"/>
    <property type="evidence" value="ECO:0007669"/>
    <property type="project" value="UniProtKB-SubCell"/>
</dbReference>
<dbReference type="InterPro" id="IPR036388">
    <property type="entry name" value="WH-like_DNA-bd_sf"/>
</dbReference>
<evidence type="ECO:0000256" key="4">
    <source>
        <dbReference type="ARBA" id="ARBA00022603"/>
    </source>
</evidence>
<sequence length="163" mass="18053">MILAYFKLPKSFPIPCLALCTDDRGLVSVDFVKRTRSVPAPSPDPLMQAVLESLADYFSGTLFSFDLPLSLSASPFNLQVWQALQNIPYGTTRTYQEIAYAINNPRACRAVGNANHHNPIPIIIPCHRVVPKSNGVGGYGGGVQIKEWLLKHEEYHKPHIKAP</sequence>
<feature type="domain" description="Methylated-DNA-[protein]-cysteine S-methyltransferase DNA binding" evidence="10">
    <location>
        <begin position="75"/>
        <end position="154"/>
    </location>
</feature>
<dbReference type="Pfam" id="PF01035">
    <property type="entry name" value="DNA_binding_1"/>
    <property type="match status" value="1"/>
</dbReference>
<dbReference type="InterPro" id="IPR008332">
    <property type="entry name" value="MethylG_MeTrfase_N"/>
</dbReference>
<keyword evidence="13" id="KW-1185">Reference proteome</keyword>
<protein>
    <recommendedName>
        <fullName evidence="9">Methylated-DNA--protein-cysteine methyltransferase</fullName>
        <ecNumber evidence="9">2.1.1.63</ecNumber>
    </recommendedName>
    <alternativeName>
        <fullName evidence="9">6-O-methylguanine-DNA methyltransferase</fullName>
        <shortName evidence="9">MGMT</shortName>
    </alternativeName>
    <alternativeName>
        <fullName evidence="9">O-6-methylguanine-DNA-alkyltransferase</fullName>
    </alternativeName>
</protein>
<proteinExistence type="inferred from homology"/>